<dbReference type="EMBL" id="CM029038">
    <property type="protein sequence ID" value="KAG2650720.1"/>
    <property type="molecule type" value="Genomic_DNA"/>
</dbReference>
<protein>
    <recommendedName>
        <fullName evidence="2">CCHC-type domain-containing protein</fullName>
    </recommendedName>
</protein>
<dbReference type="Proteomes" id="UP000823388">
    <property type="component" value="Chromosome 1N"/>
</dbReference>
<dbReference type="AlphaFoldDB" id="A0A8T0WSA2"/>
<evidence type="ECO:0000259" key="2">
    <source>
        <dbReference type="PROSITE" id="PS50158"/>
    </source>
</evidence>
<dbReference type="GO" id="GO:0008270">
    <property type="term" value="F:zinc ion binding"/>
    <property type="evidence" value="ECO:0007669"/>
    <property type="project" value="UniProtKB-KW"/>
</dbReference>
<dbReference type="PROSITE" id="PS50158">
    <property type="entry name" value="ZF_CCHC"/>
    <property type="match status" value="1"/>
</dbReference>
<comment type="caution">
    <text evidence="3">The sequence shown here is derived from an EMBL/GenBank/DDBJ whole genome shotgun (WGS) entry which is preliminary data.</text>
</comment>
<evidence type="ECO:0000313" key="4">
    <source>
        <dbReference type="Proteomes" id="UP000823388"/>
    </source>
</evidence>
<keyword evidence="4" id="KW-1185">Reference proteome</keyword>
<dbReference type="GO" id="GO:0003676">
    <property type="term" value="F:nucleic acid binding"/>
    <property type="evidence" value="ECO:0007669"/>
    <property type="project" value="InterPro"/>
</dbReference>
<reference evidence="3" key="1">
    <citation type="submission" date="2020-05" db="EMBL/GenBank/DDBJ databases">
        <title>WGS assembly of Panicum virgatum.</title>
        <authorList>
            <person name="Lovell J.T."/>
            <person name="Jenkins J."/>
            <person name="Shu S."/>
            <person name="Juenger T.E."/>
            <person name="Schmutz J."/>
        </authorList>
    </citation>
    <scope>NUCLEOTIDE SEQUENCE</scope>
    <source>
        <strain evidence="3">AP13</strain>
    </source>
</reference>
<dbReference type="InterPro" id="IPR001878">
    <property type="entry name" value="Znf_CCHC"/>
</dbReference>
<gene>
    <name evidence="3" type="ORF">PVAP13_1NG202357</name>
</gene>
<keyword evidence="1" id="KW-0863">Zinc-finger</keyword>
<keyword evidence="1" id="KW-0479">Metal-binding</keyword>
<accession>A0A8T0WSA2</accession>
<sequence length="132" mass="14716">MHTIKETDRLIAMMDLLLKKIDEGNKLMFVPVHAMSLHSMCEVCGDGGHSGNDCPETREEAAYINNNNNRFRPQGGQGWCQGHPPFQGGDSTIRHPEGIVENIYVRIKKCFVLADFIVLDMEGDLGMDLILG</sequence>
<evidence type="ECO:0000313" key="3">
    <source>
        <dbReference type="EMBL" id="KAG2650720.1"/>
    </source>
</evidence>
<proteinExistence type="predicted"/>
<name>A0A8T0WSA2_PANVG</name>
<evidence type="ECO:0000256" key="1">
    <source>
        <dbReference type="PROSITE-ProRule" id="PRU00047"/>
    </source>
</evidence>
<feature type="domain" description="CCHC-type" evidence="2">
    <location>
        <begin position="41"/>
        <end position="56"/>
    </location>
</feature>
<organism evidence="3 4">
    <name type="scientific">Panicum virgatum</name>
    <name type="common">Blackwell switchgrass</name>
    <dbReference type="NCBI Taxonomy" id="38727"/>
    <lineage>
        <taxon>Eukaryota</taxon>
        <taxon>Viridiplantae</taxon>
        <taxon>Streptophyta</taxon>
        <taxon>Embryophyta</taxon>
        <taxon>Tracheophyta</taxon>
        <taxon>Spermatophyta</taxon>
        <taxon>Magnoliopsida</taxon>
        <taxon>Liliopsida</taxon>
        <taxon>Poales</taxon>
        <taxon>Poaceae</taxon>
        <taxon>PACMAD clade</taxon>
        <taxon>Panicoideae</taxon>
        <taxon>Panicodae</taxon>
        <taxon>Paniceae</taxon>
        <taxon>Panicinae</taxon>
        <taxon>Panicum</taxon>
        <taxon>Panicum sect. Hiantes</taxon>
    </lineage>
</organism>
<keyword evidence="1" id="KW-0862">Zinc</keyword>